<keyword evidence="2" id="KW-1185">Reference proteome</keyword>
<gene>
    <name evidence="1" type="ORF">KIN20_007418</name>
</gene>
<evidence type="ECO:0000313" key="2">
    <source>
        <dbReference type="Proteomes" id="UP001196413"/>
    </source>
</evidence>
<proteinExistence type="predicted"/>
<organism evidence="1 2">
    <name type="scientific">Parelaphostrongylus tenuis</name>
    <name type="common">Meningeal worm</name>
    <dbReference type="NCBI Taxonomy" id="148309"/>
    <lineage>
        <taxon>Eukaryota</taxon>
        <taxon>Metazoa</taxon>
        <taxon>Ecdysozoa</taxon>
        <taxon>Nematoda</taxon>
        <taxon>Chromadorea</taxon>
        <taxon>Rhabditida</taxon>
        <taxon>Rhabditina</taxon>
        <taxon>Rhabditomorpha</taxon>
        <taxon>Strongyloidea</taxon>
        <taxon>Metastrongylidae</taxon>
        <taxon>Parelaphostrongylus</taxon>
    </lineage>
</organism>
<evidence type="ECO:0000313" key="1">
    <source>
        <dbReference type="EMBL" id="KAJ1351420.1"/>
    </source>
</evidence>
<name>A0AAD5M3E2_PARTN</name>
<sequence length="50" mass="5912">MEDLEKNYYDSAMTIAVFCDDISSSVMSPHKNRIHRIFPGYICFRYLMTT</sequence>
<dbReference type="EMBL" id="JAHQIW010001070">
    <property type="protein sequence ID" value="KAJ1351420.1"/>
    <property type="molecule type" value="Genomic_DNA"/>
</dbReference>
<comment type="caution">
    <text evidence="1">The sequence shown here is derived from an EMBL/GenBank/DDBJ whole genome shotgun (WGS) entry which is preliminary data.</text>
</comment>
<protein>
    <submittedName>
        <fullName evidence="1">Uncharacterized protein</fullName>
    </submittedName>
</protein>
<dbReference type="Proteomes" id="UP001196413">
    <property type="component" value="Unassembled WGS sequence"/>
</dbReference>
<accession>A0AAD5M3E2</accession>
<reference evidence="1" key="1">
    <citation type="submission" date="2021-06" db="EMBL/GenBank/DDBJ databases">
        <title>Parelaphostrongylus tenuis whole genome reference sequence.</title>
        <authorList>
            <person name="Garwood T.J."/>
            <person name="Larsen P.A."/>
            <person name="Fountain-Jones N.M."/>
            <person name="Garbe J.R."/>
            <person name="Macchietto M.G."/>
            <person name="Kania S.A."/>
            <person name="Gerhold R.W."/>
            <person name="Richards J.E."/>
            <person name="Wolf T.M."/>
        </authorList>
    </citation>
    <scope>NUCLEOTIDE SEQUENCE</scope>
    <source>
        <strain evidence="1">MNPRO001-30</strain>
        <tissue evidence="1">Meninges</tissue>
    </source>
</reference>
<dbReference type="AlphaFoldDB" id="A0AAD5M3E2"/>